<gene>
    <name evidence="2" type="ORF">CISG_00205</name>
</gene>
<reference evidence="3" key="1">
    <citation type="journal article" date="2010" name="Genome Res.">
        <title>Population genomic sequencing of Coccidioides fungi reveals recent hybridization and transposon control.</title>
        <authorList>
            <person name="Neafsey D.E."/>
            <person name="Barker B.M."/>
            <person name="Sharpton T.J."/>
            <person name="Stajich J.E."/>
            <person name="Park D.J."/>
            <person name="Whiston E."/>
            <person name="Hung C.-Y."/>
            <person name="McMahan C."/>
            <person name="White J."/>
            <person name="Sykes S."/>
            <person name="Heiman D."/>
            <person name="Young S."/>
            <person name="Zeng Q."/>
            <person name="Abouelleil A."/>
            <person name="Aftuck L."/>
            <person name="Bessette D."/>
            <person name="Brown A."/>
            <person name="FitzGerald M."/>
            <person name="Lui A."/>
            <person name="Macdonald J.P."/>
            <person name="Priest M."/>
            <person name="Orbach M.J."/>
            <person name="Galgiani J.N."/>
            <person name="Kirkland T.N."/>
            <person name="Cole G.T."/>
            <person name="Birren B.W."/>
            <person name="Henn M.R."/>
            <person name="Taylor J.W."/>
            <person name="Rounsley S.D."/>
        </authorList>
    </citation>
    <scope>NUCLEOTIDE SEQUENCE [LARGE SCALE GENOMIC DNA]</scope>
    <source>
        <strain evidence="3">RMSCC 3703</strain>
    </source>
</reference>
<evidence type="ECO:0000313" key="2">
    <source>
        <dbReference type="EMBL" id="KMU71896.1"/>
    </source>
</evidence>
<accession>A0A0J8QHD7</accession>
<dbReference type="AlphaFoldDB" id="A0A0J8QHD7"/>
<evidence type="ECO:0000256" key="1">
    <source>
        <dbReference type="SAM" id="MobiDB-lite"/>
    </source>
</evidence>
<dbReference type="EMBL" id="DS268118">
    <property type="protein sequence ID" value="KMU71896.1"/>
    <property type="molecule type" value="Genomic_DNA"/>
</dbReference>
<evidence type="ECO:0000313" key="3">
    <source>
        <dbReference type="Proteomes" id="UP000054559"/>
    </source>
</evidence>
<name>A0A0J8QHD7_COCIT</name>
<feature type="region of interest" description="Disordered" evidence="1">
    <location>
        <begin position="22"/>
        <end position="61"/>
    </location>
</feature>
<feature type="compositionally biased region" description="Polar residues" evidence="1">
    <location>
        <begin position="40"/>
        <end position="49"/>
    </location>
</feature>
<dbReference type="Proteomes" id="UP000054559">
    <property type="component" value="Unassembled WGS sequence"/>
</dbReference>
<proteinExistence type="predicted"/>
<sequence>MCSNASIKGTPTFHRVSRVKAHGGLGIGSPEAAPPPHGFSDQSLRKSTLSPSHPHPHPHASPTFKLQIKYECISSAYHAHLFRSTATDEAILSSNSTRPDQPVIGMVPILQYSNQPGKKRWRVDLVDDSVPKGQIRCHPGSIWQAALPLARKGKSCRPAWASEWLIMSHCGSLFPLLVFSVKEESPTCHAVGTHVTPNSEFVGIVRTATLLMEPADQDKVVPGRSPKP</sequence>
<protein>
    <submittedName>
        <fullName evidence="2">Uncharacterized protein</fullName>
    </submittedName>
</protein>
<organism evidence="2 3">
    <name type="scientific">Coccidioides immitis RMSCC 3703</name>
    <dbReference type="NCBI Taxonomy" id="454286"/>
    <lineage>
        <taxon>Eukaryota</taxon>
        <taxon>Fungi</taxon>
        <taxon>Dikarya</taxon>
        <taxon>Ascomycota</taxon>
        <taxon>Pezizomycotina</taxon>
        <taxon>Eurotiomycetes</taxon>
        <taxon>Eurotiomycetidae</taxon>
        <taxon>Onygenales</taxon>
        <taxon>Onygenaceae</taxon>
        <taxon>Coccidioides</taxon>
    </lineage>
</organism>